<dbReference type="KEGG" id="bsau:DWV08_14195"/>
<evidence type="ECO:0000259" key="2">
    <source>
        <dbReference type="Pfam" id="PF24837"/>
    </source>
</evidence>
<dbReference type="OrthoDB" id="3393679at2"/>
<dbReference type="Proteomes" id="UP000254236">
    <property type="component" value="Chromosome"/>
</dbReference>
<feature type="chain" id="PRO_5044584646" description="AMIN-like domain-containing protein" evidence="1">
    <location>
        <begin position="29"/>
        <end position="182"/>
    </location>
</feature>
<evidence type="ECO:0000313" key="6">
    <source>
        <dbReference type="Proteomes" id="UP000282185"/>
    </source>
</evidence>
<feature type="domain" description="AMIN-like" evidence="2">
    <location>
        <begin position="50"/>
        <end position="180"/>
    </location>
</feature>
<sequence>MRKRVLAVLASCALFLGLGLLAPSTALAAPYCGIYWGSLPRASAGMSSAHVDDLRTGRHSCYDRLVIDLDHDVTGYSVAYVNQVTQPGSGTVVRLDGAADLRIVVNAPAYDDMGRATYAPADRSHAVDVTGYRTFRQVAFAGSFEGETTIGLGVRARLPMRVFVLDGPGNGSRLVVDVAHRW</sequence>
<name>A0A345YRU3_9MICO</name>
<gene>
    <name evidence="3" type="ORF">DWV08_14195</name>
    <name evidence="4" type="ORF">DXU92_08810</name>
</gene>
<evidence type="ECO:0000313" key="3">
    <source>
        <dbReference type="EMBL" id="AXK46645.1"/>
    </source>
</evidence>
<evidence type="ECO:0000313" key="4">
    <source>
        <dbReference type="EMBL" id="RRR22359.1"/>
    </source>
</evidence>
<keyword evidence="5" id="KW-1185">Reference proteome</keyword>
<dbReference type="EMBL" id="QSWH01000004">
    <property type="protein sequence ID" value="RRR22359.1"/>
    <property type="molecule type" value="Genomic_DNA"/>
</dbReference>
<dbReference type="InterPro" id="IPR056303">
    <property type="entry name" value="AMIN-like"/>
</dbReference>
<evidence type="ECO:0000313" key="5">
    <source>
        <dbReference type="Proteomes" id="UP000254236"/>
    </source>
</evidence>
<dbReference type="EMBL" id="CP031356">
    <property type="protein sequence ID" value="AXK46645.1"/>
    <property type="molecule type" value="Genomic_DNA"/>
</dbReference>
<protein>
    <recommendedName>
        <fullName evidence="2">AMIN-like domain-containing protein</fullName>
    </recommendedName>
</protein>
<dbReference type="Pfam" id="PF24837">
    <property type="entry name" value="AMIN-like"/>
    <property type="match status" value="1"/>
</dbReference>
<keyword evidence="1" id="KW-0732">Signal</keyword>
<dbReference type="AlphaFoldDB" id="A0A345YRU3"/>
<dbReference type="RefSeq" id="WP_115414392.1">
    <property type="nucleotide sequence ID" value="NZ_CP031356.1"/>
</dbReference>
<dbReference type="Proteomes" id="UP000282185">
    <property type="component" value="Unassembled WGS sequence"/>
</dbReference>
<reference evidence="4 6" key="2">
    <citation type="submission" date="2018-08" db="EMBL/GenBank/DDBJ databases">
        <title>Brachybacterium saurashtrense DSM 23186.</title>
        <authorList>
            <person name="Li Y."/>
        </authorList>
    </citation>
    <scope>NUCLEOTIDE SEQUENCE [LARGE SCALE GENOMIC DNA]</scope>
    <source>
        <strain evidence="4 6">DSM 23186</strain>
    </source>
</reference>
<organism evidence="4 6">
    <name type="scientific">Brachybacterium saurashtrense</name>
    <dbReference type="NCBI Taxonomy" id="556288"/>
    <lineage>
        <taxon>Bacteria</taxon>
        <taxon>Bacillati</taxon>
        <taxon>Actinomycetota</taxon>
        <taxon>Actinomycetes</taxon>
        <taxon>Micrococcales</taxon>
        <taxon>Dermabacteraceae</taxon>
        <taxon>Brachybacterium</taxon>
    </lineage>
</organism>
<accession>A0A345YRU3</accession>
<proteinExistence type="predicted"/>
<evidence type="ECO:0000256" key="1">
    <source>
        <dbReference type="SAM" id="SignalP"/>
    </source>
</evidence>
<feature type="signal peptide" evidence="1">
    <location>
        <begin position="1"/>
        <end position="28"/>
    </location>
</feature>
<reference evidence="3 5" key="1">
    <citation type="submission" date="2018-07" db="EMBL/GenBank/DDBJ databases">
        <title>Brachybacterium saurashtrense DSM 23186 genome sequence.</title>
        <authorList>
            <person name="Guo L."/>
        </authorList>
    </citation>
    <scope>NUCLEOTIDE SEQUENCE [LARGE SCALE GENOMIC DNA]</scope>
    <source>
        <strain evidence="3 5">DSM 23186</strain>
    </source>
</reference>